<organism evidence="4 5">
    <name type="scientific">Apiotrichum porosum</name>
    <dbReference type="NCBI Taxonomy" id="105984"/>
    <lineage>
        <taxon>Eukaryota</taxon>
        <taxon>Fungi</taxon>
        <taxon>Dikarya</taxon>
        <taxon>Basidiomycota</taxon>
        <taxon>Agaricomycotina</taxon>
        <taxon>Tremellomycetes</taxon>
        <taxon>Trichosporonales</taxon>
        <taxon>Trichosporonaceae</taxon>
        <taxon>Apiotrichum</taxon>
    </lineage>
</organism>
<feature type="compositionally biased region" description="Polar residues" evidence="3">
    <location>
        <begin position="163"/>
        <end position="174"/>
    </location>
</feature>
<evidence type="ECO:0000256" key="1">
    <source>
        <dbReference type="ARBA" id="ARBA00004123"/>
    </source>
</evidence>
<evidence type="ECO:0000256" key="3">
    <source>
        <dbReference type="SAM" id="MobiDB-lite"/>
    </source>
</evidence>
<dbReference type="GeneID" id="39588925"/>
<dbReference type="PANTHER" id="PTHR37534">
    <property type="entry name" value="TRANSCRIPTIONAL ACTIVATOR PROTEIN UGA3"/>
    <property type="match status" value="1"/>
</dbReference>
<dbReference type="EMBL" id="RSCE01000002">
    <property type="protein sequence ID" value="RSH86151.1"/>
    <property type="molecule type" value="Genomic_DNA"/>
</dbReference>
<name>A0A427Y4Z1_9TREE</name>
<dbReference type="GO" id="GO:0005634">
    <property type="term" value="C:nucleus"/>
    <property type="evidence" value="ECO:0007669"/>
    <property type="project" value="UniProtKB-SubCell"/>
</dbReference>
<keyword evidence="5" id="KW-1185">Reference proteome</keyword>
<evidence type="ECO:0008006" key="6">
    <source>
        <dbReference type="Google" id="ProtNLM"/>
    </source>
</evidence>
<accession>A0A427Y4Z1</accession>
<dbReference type="GO" id="GO:0000976">
    <property type="term" value="F:transcription cis-regulatory region binding"/>
    <property type="evidence" value="ECO:0007669"/>
    <property type="project" value="TreeGrafter"/>
</dbReference>
<dbReference type="GO" id="GO:0045944">
    <property type="term" value="P:positive regulation of transcription by RNA polymerase II"/>
    <property type="evidence" value="ECO:0007669"/>
    <property type="project" value="TreeGrafter"/>
</dbReference>
<comment type="caution">
    <text evidence="4">The sequence shown here is derived from an EMBL/GenBank/DDBJ whole genome shotgun (WGS) entry which is preliminary data.</text>
</comment>
<evidence type="ECO:0000313" key="4">
    <source>
        <dbReference type="EMBL" id="RSH86151.1"/>
    </source>
</evidence>
<evidence type="ECO:0000313" key="5">
    <source>
        <dbReference type="Proteomes" id="UP000279236"/>
    </source>
</evidence>
<feature type="region of interest" description="Disordered" evidence="3">
    <location>
        <begin position="163"/>
        <end position="183"/>
    </location>
</feature>
<comment type="subcellular location">
    <subcellularLocation>
        <location evidence="1">Nucleus</location>
    </subcellularLocation>
</comment>
<dbReference type="GO" id="GO:0003700">
    <property type="term" value="F:DNA-binding transcription factor activity"/>
    <property type="evidence" value="ECO:0007669"/>
    <property type="project" value="TreeGrafter"/>
</dbReference>
<evidence type="ECO:0000256" key="2">
    <source>
        <dbReference type="ARBA" id="ARBA00023242"/>
    </source>
</evidence>
<dbReference type="AlphaFoldDB" id="A0A427Y4Z1"/>
<gene>
    <name evidence="4" type="ORF">EHS24_004382</name>
</gene>
<dbReference type="InterPro" id="IPR021858">
    <property type="entry name" value="Fun_TF"/>
</dbReference>
<proteinExistence type="predicted"/>
<dbReference type="STRING" id="105984.A0A427Y4Z1"/>
<keyword evidence="2" id="KW-0539">Nucleus</keyword>
<protein>
    <recommendedName>
        <fullName evidence="6">Zn(2)-C6 fungal-type domain-containing protein</fullName>
    </recommendedName>
</protein>
<dbReference type="Pfam" id="PF11951">
    <property type="entry name" value="Fungal_trans_2"/>
    <property type="match status" value="1"/>
</dbReference>
<dbReference type="RefSeq" id="XP_028478936.1">
    <property type="nucleotide sequence ID" value="XM_028619964.1"/>
</dbReference>
<dbReference type="PANTHER" id="PTHR37534:SF7">
    <property type="entry name" value="TRANSCRIPTIONAL ACTIVATOR PROTEIN UGA3"/>
    <property type="match status" value="1"/>
</dbReference>
<dbReference type="Proteomes" id="UP000279236">
    <property type="component" value="Unassembled WGS sequence"/>
</dbReference>
<reference evidence="4 5" key="1">
    <citation type="submission" date="2018-11" db="EMBL/GenBank/DDBJ databases">
        <title>Genome sequence of Apiotrichum porosum DSM 27194.</title>
        <authorList>
            <person name="Aliyu H."/>
            <person name="Gorte O."/>
            <person name="Ochsenreither K."/>
        </authorList>
    </citation>
    <scope>NUCLEOTIDE SEQUENCE [LARGE SCALE GENOMIC DNA]</scope>
    <source>
        <strain evidence="4 5">DSM 27194</strain>
    </source>
</reference>
<feature type="region of interest" description="Disordered" evidence="3">
    <location>
        <begin position="1"/>
        <end position="37"/>
    </location>
</feature>
<dbReference type="OrthoDB" id="648861at2759"/>
<sequence length="579" mass="62836">MPATSQNGSVDILGGPSSEPRSRRRRRSALAAPSSSLQATKCSNCNRLAFDCRWQSPEPGEQYVPPPKRRRTFIDSDSGTGEGHALSLPDGLAGGQVQAGSDLNVEAGPHSNGDLIPMESSPVLDDGLDFFGAAGDLGWVPGLDFITPMLSYDFPPLDDLQFESTPVASGSGADSNEPPLGQRVADSTMVDTNEVNTPRFLTNEQTMKSFAKVEDRTRDSDNLYVSAFTRALYLPALFHAILAYSASHLGLTDPTYLEKADVHTTAATDALVQVISGNVVNIDVEGLLSAIFILTKREHMTCGDGSIQRVRSLLDVAGDVITSPRGVVAVGEVGGFARRVTLRLAYVDCRAALFRLGGGGLVGQLRSVPTLRDLFDSSPAGDGMSGAIALLRSNLFRLRVSDIDQRLHNALTEDVVSSRGVRPDEVARLRSEIEADLLSVDLHDEGGDPDAVHYNQWVVTASYHADLLYLNYICTLPGFNPHPSVLRILTLHIAARADPVRRGTPSSVWPFALFMAGISTTDPVYRAWLCDHLERSERWGTNVRLTRELLLAVVERLKKGQGYVDVKDVMQETTGEFMF</sequence>